<dbReference type="CDD" id="cd01949">
    <property type="entry name" value="GGDEF"/>
    <property type="match status" value="1"/>
</dbReference>
<gene>
    <name evidence="5" type="ORF">GCM10010946_29710</name>
</gene>
<dbReference type="RefSeq" id="WP_189358007.1">
    <property type="nucleotide sequence ID" value="NZ_BMYU01000008.1"/>
</dbReference>
<evidence type="ECO:0000259" key="4">
    <source>
        <dbReference type="PROSITE" id="PS50887"/>
    </source>
</evidence>
<dbReference type="NCBIfam" id="TIGR00254">
    <property type="entry name" value="GGDEF"/>
    <property type="match status" value="1"/>
</dbReference>
<keyword evidence="6" id="KW-1185">Reference proteome</keyword>
<dbReference type="InterPro" id="IPR043128">
    <property type="entry name" value="Rev_trsase/Diguanyl_cyclase"/>
</dbReference>
<dbReference type="EC" id="2.7.7.65" evidence="1"/>
<evidence type="ECO:0000313" key="6">
    <source>
        <dbReference type="Proteomes" id="UP000653343"/>
    </source>
</evidence>
<dbReference type="Gene3D" id="3.30.70.270">
    <property type="match status" value="1"/>
</dbReference>
<name>A0ABQ2Y1Q6_9BURK</name>
<dbReference type="Proteomes" id="UP000653343">
    <property type="component" value="Unassembled WGS sequence"/>
</dbReference>
<organism evidence="5 6">
    <name type="scientific">Undibacterium squillarum</name>
    <dbReference type="NCBI Taxonomy" id="1131567"/>
    <lineage>
        <taxon>Bacteria</taxon>
        <taxon>Pseudomonadati</taxon>
        <taxon>Pseudomonadota</taxon>
        <taxon>Betaproteobacteria</taxon>
        <taxon>Burkholderiales</taxon>
        <taxon>Oxalobacteraceae</taxon>
        <taxon>Undibacterium</taxon>
    </lineage>
</organism>
<protein>
    <recommendedName>
        <fullName evidence="1">diguanylate cyclase</fullName>
        <ecNumber evidence="1">2.7.7.65</ecNumber>
    </recommendedName>
</protein>
<dbReference type="Pfam" id="PF00990">
    <property type="entry name" value="GGDEF"/>
    <property type="match status" value="1"/>
</dbReference>
<reference evidence="6" key="1">
    <citation type="journal article" date="2019" name="Int. J. Syst. Evol. Microbiol.">
        <title>The Global Catalogue of Microorganisms (GCM) 10K type strain sequencing project: providing services to taxonomists for standard genome sequencing and annotation.</title>
        <authorList>
            <consortium name="The Broad Institute Genomics Platform"/>
            <consortium name="The Broad Institute Genome Sequencing Center for Infectious Disease"/>
            <person name="Wu L."/>
            <person name="Ma J."/>
        </authorList>
    </citation>
    <scope>NUCLEOTIDE SEQUENCE [LARGE SCALE GENOMIC DNA]</scope>
    <source>
        <strain evidence="6">KCTC 23917</strain>
    </source>
</reference>
<feature type="domain" description="GGDEF" evidence="4">
    <location>
        <begin position="411"/>
        <end position="542"/>
    </location>
</feature>
<evidence type="ECO:0000256" key="3">
    <source>
        <dbReference type="SAM" id="Coils"/>
    </source>
</evidence>
<dbReference type="InterPro" id="IPR000160">
    <property type="entry name" value="GGDEF_dom"/>
</dbReference>
<comment type="caution">
    <text evidence="5">The sequence shown here is derived from an EMBL/GenBank/DDBJ whole genome shotgun (WGS) entry which is preliminary data.</text>
</comment>
<evidence type="ECO:0000256" key="1">
    <source>
        <dbReference type="ARBA" id="ARBA00012528"/>
    </source>
</evidence>
<dbReference type="SUPFAM" id="SSF55073">
    <property type="entry name" value="Nucleotide cyclase"/>
    <property type="match status" value="1"/>
</dbReference>
<comment type="catalytic activity">
    <reaction evidence="2">
        <text>2 GTP = 3',3'-c-di-GMP + 2 diphosphate</text>
        <dbReference type="Rhea" id="RHEA:24898"/>
        <dbReference type="ChEBI" id="CHEBI:33019"/>
        <dbReference type="ChEBI" id="CHEBI:37565"/>
        <dbReference type="ChEBI" id="CHEBI:58805"/>
        <dbReference type="EC" id="2.7.7.65"/>
    </reaction>
</comment>
<keyword evidence="3" id="KW-0175">Coiled coil</keyword>
<evidence type="ECO:0000256" key="2">
    <source>
        <dbReference type="ARBA" id="ARBA00034247"/>
    </source>
</evidence>
<dbReference type="InterPro" id="IPR029787">
    <property type="entry name" value="Nucleotide_cyclase"/>
</dbReference>
<sequence>MFKKFTSSQKTPADIAKETIRQLASQRIAPTPEAYTRLYNEIAGNEADAGAAASSGGNSAAESLLASFADSMLRSKGELSTFGNRLVRAAQAGNWEDYQKTLDRLTEHLTTAPAPAAPALSTPAVAAPAVVTPAPVAVVTDDNRQRLLKDLLYRTLTLALSALLRPLPDLASESESLGMAVRNAATEPELNDIGNRLKQLCFQIELQSGDVAEQQELLLRLFDLLLSNIHDLLESDSWIRGQIEVVKALIAGPLDHRALQEATRSLKDVIYKQGTLKSSIEESRTSVKNMMTAFLDRLDAMAKSTGQYQNKMDGYAAQITQVRNPAELQHLIGDIVQETRTVHNETLRSRDMIVAAQKQVTEAEAKIKDLEQKLEQMSEMVREDQLTGSLNRRGMDDLFEREADRADRRRTPLCVALLDLDNFKRLNDTHGHAAGDEALIHLVRIVKQTLRSIDAVARYGGEEFVIIMPDTSPEEAAQAMTRVQRELTTHFFTANEQRLFITFSCGVALRKPHETQDALIRRADQAMYEAKRTGKNKVVLAN</sequence>
<dbReference type="PANTHER" id="PTHR45138:SF9">
    <property type="entry name" value="DIGUANYLATE CYCLASE DGCM-RELATED"/>
    <property type="match status" value="1"/>
</dbReference>
<dbReference type="PROSITE" id="PS50887">
    <property type="entry name" value="GGDEF"/>
    <property type="match status" value="1"/>
</dbReference>
<evidence type="ECO:0000313" key="5">
    <source>
        <dbReference type="EMBL" id="GGX49125.1"/>
    </source>
</evidence>
<dbReference type="InterPro" id="IPR050469">
    <property type="entry name" value="Diguanylate_Cyclase"/>
</dbReference>
<dbReference type="SMART" id="SM00267">
    <property type="entry name" value="GGDEF"/>
    <property type="match status" value="1"/>
</dbReference>
<proteinExistence type="predicted"/>
<dbReference type="EMBL" id="BMYU01000008">
    <property type="protein sequence ID" value="GGX49125.1"/>
    <property type="molecule type" value="Genomic_DNA"/>
</dbReference>
<accession>A0ABQ2Y1Q6</accession>
<dbReference type="PANTHER" id="PTHR45138">
    <property type="entry name" value="REGULATORY COMPONENTS OF SENSORY TRANSDUCTION SYSTEM"/>
    <property type="match status" value="1"/>
</dbReference>
<feature type="coiled-coil region" evidence="3">
    <location>
        <begin position="353"/>
        <end position="387"/>
    </location>
</feature>